<keyword evidence="1" id="KW-0175">Coiled coil</keyword>
<evidence type="ECO:0000256" key="1">
    <source>
        <dbReference type="SAM" id="Coils"/>
    </source>
</evidence>
<sequence length="222" mass="26290">MEQLQPQIDQFKTEKNEYLALKTQLDELIKEKEKTLNIIEALKNEIAQNAQDAKASLDMKELSVDDYINIKQTDTGLKARIEYYSALYEEFDIKIYNKKEELYSKCNKLIKLRENIFHQKAKFLIDEFISQNKDKLNEIFTSVYLSGVAIHNYSYQEKTNSEYVLDYINKIINKNINTNLNADKLFFFNYFINKSEIMTPAQRHKAMYDNKSKGFKNLLENL</sequence>
<keyword evidence="3" id="KW-1185">Reference proteome</keyword>
<evidence type="ECO:0000313" key="3">
    <source>
        <dbReference type="Proteomes" id="UP000254280"/>
    </source>
</evidence>
<protein>
    <submittedName>
        <fullName evidence="2">Uncharacterized protein</fullName>
    </submittedName>
</protein>
<organism evidence="2 3">
    <name type="scientific">[Pasteurella] mairii</name>
    <dbReference type="NCBI Taxonomy" id="757"/>
    <lineage>
        <taxon>Bacteria</taxon>
        <taxon>Pseudomonadati</taxon>
        <taxon>Pseudomonadota</taxon>
        <taxon>Gammaproteobacteria</taxon>
        <taxon>Pasteurellales</taxon>
        <taxon>Pasteurellaceae</taxon>
    </lineage>
</organism>
<name>A0A379B2F4_9PAST</name>
<proteinExistence type="predicted"/>
<dbReference type="OrthoDB" id="9836232at2"/>
<evidence type="ECO:0000313" key="2">
    <source>
        <dbReference type="EMBL" id="SUB32815.1"/>
    </source>
</evidence>
<feature type="coiled-coil region" evidence="1">
    <location>
        <begin position="11"/>
        <end position="49"/>
    </location>
</feature>
<dbReference type="Proteomes" id="UP000254280">
    <property type="component" value="Unassembled WGS sequence"/>
</dbReference>
<gene>
    <name evidence="2" type="ORF">NCTC10699_00402</name>
</gene>
<accession>A0A379B2F4</accession>
<dbReference type="AlphaFoldDB" id="A0A379B2F4"/>
<reference evidence="2 3" key="1">
    <citation type="submission" date="2018-06" db="EMBL/GenBank/DDBJ databases">
        <authorList>
            <consortium name="Pathogen Informatics"/>
            <person name="Doyle S."/>
        </authorList>
    </citation>
    <scope>NUCLEOTIDE SEQUENCE [LARGE SCALE GENOMIC DNA]</scope>
    <source>
        <strain evidence="2 3">NCTC10699</strain>
    </source>
</reference>
<dbReference type="EMBL" id="UGSS01000002">
    <property type="protein sequence ID" value="SUB32815.1"/>
    <property type="molecule type" value="Genomic_DNA"/>
</dbReference>